<dbReference type="EMBL" id="MZ326859">
    <property type="protein sequence ID" value="QYW02055.1"/>
    <property type="molecule type" value="Genomic_DNA"/>
</dbReference>
<organism evidence="1 2">
    <name type="scientific">Stenotrophomonas phage Siara</name>
    <dbReference type="NCBI Taxonomy" id="2859658"/>
    <lineage>
        <taxon>Viruses</taxon>
        <taxon>Duplodnaviria</taxon>
        <taxon>Heunggongvirae</taxon>
        <taxon>Uroviricota</taxon>
        <taxon>Caudoviricetes</taxon>
        <taxon>Beaumontvirinae</taxon>
        <taxon>Siaravirus</taxon>
        <taxon>Siaravirus siara</taxon>
    </lineage>
</organism>
<keyword evidence="2" id="KW-1185">Reference proteome</keyword>
<accession>A0AAE7WMA7</accession>
<evidence type="ECO:0000313" key="2">
    <source>
        <dbReference type="Proteomes" id="UP000827319"/>
    </source>
</evidence>
<reference evidence="1" key="1">
    <citation type="submission" date="2021-06" db="EMBL/GenBank/DDBJ databases">
        <title>Complete genome sequence of Stenotrophomonas maltophilia phage Siara.</title>
        <authorList>
            <person name="Marmion J."/>
            <person name="Tate N."/>
            <person name="Clark J."/>
            <person name="Le T."/>
            <person name="Liu M."/>
            <person name="Burrowes B."/>
            <person name="Gill J."/>
        </authorList>
    </citation>
    <scope>NUCLEOTIDE SEQUENCE</scope>
</reference>
<protein>
    <submittedName>
        <fullName evidence="1">Uncharacterized protein</fullName>
    </submittedName>
</protein>
<evidence type="ECO:0000313" key="1">
    <source>
        <dbReference type="EMBL" id="QYW02055.1"/>
    </source>
</evidence>
<proteinExistence type="predicted"/>
<name>A0AAE7WMA7_9CAUD</name>
<dbReference type="Proteomes" id="UP000827319">
    <property type="component" value="Segment"/>
</dbReference>
<sequence length="225" mass="24021">MPAGFEANTDTGVVQVVSDRSNFHLRHKFDINEPGSVVLVVAGQTVTRAVSRDFYASNPVVAATGPRTNFGLSVVLQPIGGGVWRVTAYTSDQYTVFGTIFIFDSVVDGSGNAGIEVYNSNGTLSFASWAKPMRVVGVSTSPFSTAAGQWFPVPPGRRYAVVSSRSCQRIQRGTGFRLTGPQGDGTGSTNGRFFYAGDNALIPWGDNATEFSCSGHFFFVDVTGY</sequence>
<gene>
    <name evidence="1" type="ORF">CPT_Siara_052</name>
</gene>